<dbReference type="EMBL" id="CP020331">
    <property type="protein sequence ID" value="AQZ53881.1"/>
    <property type="molecule type" value="Genomic_DNA"/>
</dbReference>
<dbReference type="Proteomes" id="UP000191135">
    <property type="component" value="Plasmid pMM593"/>
</dbReference>
<dbReference type="InterPro" id="IPR013538">
    <property type="entry name" value="ASHA1/2-like_C"/>
</dbReference>
<evidence type="ECO:0000259" key="2">
    <source>
        <dbReference type="Pfam" id="PF08327"/>
    </source>
</evidence>
<reference evidence="3 4" key="1">
    <citation type="submission" date="2017-03" db="EMBL/GenBank/DDBJ databases">
        <title>Foreign affairs: Plasmid Transfer between Roseobacters and Rhizobia.</title>
        <authorList>
            <person name="Bartling P."/>
            <person name="Bunk B."/>
            <person name="Overmann J."/>
            <person name="Brinkmann H."/>
            <person name="Petersen J."/>
        </authorList>
    </citation>
    <scope>NUCLEOTIDE SEQUENCE [LARGE SCALE GENOMIC DNA]</scope>
    <source>
        <strain evidence="3 4">MACL11</strain>
        <plasmid evidence="4">Plasmid pmm593</plasmid>
    </source>
</reference>
<gene>
    <name evidence="3" type="ORF">Mame_04589</name>
</gene>
<dbReference type="Gene3D" id="3.30.530.20">
    <property type="match status" value="1"/>
</dbReference>
<accession>A0A1U9Z856</accession>
<comment type="similarity">
    <text evidence="1">Belongs to the AHA1 family.</text>
</comment>
<evidence type="ECO:0000313" key="4">
    <source>
        <dbReference type="Proteomes" id="UP000191135"/>
    </source>
</evidence>
<dbReference type="AlphaFoldDB" id="A0A1U9Z856"/>
<keyword evidence="4" id="KW-1185">Reference proteome</keyword>
<sequence>MNQLASVSKYAALRGGDTLVFNRDLPAEVDTVWSWLTEAKLRRQWLADGNMELAKGAGFELVWRNEQLSEPADQIGEPSDSEHSMQSAITEIDPGHLISFTWANTDGVTFTLEDKVGGTELKVVHKKLPDHNTLLSIAAGWHAHLDILVSRLRGETPVPFWDAWRQLKSDYEQRIAA</sequence>
<feature type="domain" description="Activator of Hsp90 ATPase homologue 1/2-like C-terminal" evidence="2">
    <location>
        <begin position="27"/>
        <end position="152"/>
    </location>
</feature>
<dbReference type="InterPro" id="IPR023393">
    <property type="entry name" value="START-like_dom_sf"/>
</dbReference>
<dbReference type="eggNOG" id="COG3832">
    <property type="taxonomic scope" value="Bacteria"/>
</dbReference>
<dbReference type="RefSeq" id="WP_026173319.1">
    <property type="nucleotide sequence ID" value="NZ_AQWH01000005.1"/>
</dbReference>
<protein>
    <submittedName>
        <fullName evidence="3">Activator of Hsp90 ATPase</fullName>
    </submittedName>
</protein>
<dbReference type="OrthoDB" id="9800600at2"/>
<dbReference type="CDD" id="cd08899">
    <property type="entry name" value="SRPBCC_CalC_Aha1-like_6"/>
    <property type="match status" value="1"/>
</dbReference>
<evidence type="ECO:0000313" key="3">
    <source>
        <dbReference type="EMBL" id="AQZ53881.1"/>
    </source>
</evidence>
<proteinExistence type="inferred from homology"/>
<keyword evidence="3" id="KW-0614">Plasmid</keyword>
<organism evidence="3 4">
    <name type="scientific">Martelella mediterranea DSM 17316</name>
    <dbReference type="NCBI Taxonomy" id="1122214"/>
    <lineage>
        <taxon>Bacteria</taxon>
        <taxon>Pseudomonadati</taxon>
        <taxon>Pseudomonadota</taxon>
        <taxon>Alphaproteobacteria</taxon>
        <taxon>Hyphomicrobiales</taxon>
        <taxon>Aurantimonadaceae</taxon>
        <taxon>Martelella</taxon>
    </lineage>
</organism>
<name>A0A1U9Z856_9HYPH</name>
<dbReference type="Pfam" id="PF08327">
    <property type="entry name" value="AHSA1"/>
    <property type="match status" value="1"/>
</dbReference>
<evidence type="ECO:0000256" key="1">
    <source>
        <dbReference type="ARBA" id="ARBA00006817"/>
    </source>
</evidence>
<dbReference type="SUPFAM" id="SSF55961">
    <property type="entry name" value="Bet v1-like"/>
    <property type="match status" value="1"/>
</dbReference>
<dbReference type="KEGG" id="mmed:Mame_04589"/>
<geneLocation type="plasmid" evidence="4">
    <name>pmm593</name>
</geneLocation>